<evidence type="ECO:0000313" key="2">
    <source>
        <dbReference type="EMBL" id="GAA3223523.1"/>
    </source>
</evidence>
<comment type="caution">
    <text evidence="2">The sequence shown here is derived from an EMBL/GenBank/DDBJ whole genome shotgun (WGS) entry which is preliminary data.</text>
</comment>
<dbReference type="Proteomes" id="UP001501237">
    <property type="component" value="Unassembled WGS sequence"/>
</dbReference>
<feature type="transmembrane region" description="Helical" evidence="1">
    <location>
        <begin position="114"/>
        <end position="138"/>
    </location>
</feature>
<keyword evidence="1" id="KW-0472">Membrane</keyword>
<organism evidence="2 3">
    <name type="scientific">Actinocorallia longicatena</name>
    <dbReference type="NCBI Taxonomy" id="111803"/>
    <lineage>
        <taxon>Bacteria</taxon>
        <taxon>Bacillati</taxon>
        <taxon>Actinomycetota</taxon>
        <taxon>Actinomycetes</taxon>
        <taxon>Streptosporangiales</taxon>
        <taxon>Thermomonosporaceae</taxon>
        <taxon>Actinocorallia</taxon>
    </lineage>
</organism>
<keyword evidence="1" id="KW-0812">Transmembrane</keyword>
<feature type="transmembrane region" description="Helical" evidence="1">
    <location>
        <begin position="150"/>
        <end position="172"/>
    </location>
</feature>
<reference evidence="3" key="1">
    <citation type="journal article" date="2019" name="Int. J. Syst. Evol. Microbiol.">
        <title>The Global Catalogue of Microorganisms (GCM) 10K type strain sequencing project: providing services to taxonomists for standard genome sequencing and annotation.</title>
        <authorList>
            <consortium name="The Broad Institute Genomics Platform"/>
            <consortium name="The Broad Institute Genome Sequencing Center for Infectious Disease"/>
            <person name="Wu L."/>
            <person name="Ma J."/>
        </authorList>
    </citation>
    <scope>NUCLEOTIDE SEQUENCE [LARGE SCALE GENOMIC DNA]</scope>
    <source>
        <strain evidence="3">JCM 9377</strain>
    </source>
</reference>
<feature type="transmembrane region" description="Helical" evidence="1">
    <location>
        <begin position="71"/>
        <end position="93"/>
    </location>
</feature>
<gene>
    <name evidence="2" type="ORF">GCM10010468_50100</name>
</gene>
<feature type="transmembrane region" description="Helical" evidence="1">
    <location>
        <begin position="26"/>
        <end position="51"/>
    </location>
</feature>
<proteinExistence type="predicted"/>
<dbReference type="RefSeq" id="WP_344832620.1">
    <property type="nucleotide sequence ID" value="NZ_BAAAUV010000013.1"/>
</dbReference>
<dbReference type="EMBL" id="BAAAUV010000013">
    <property type="protein sequence ID" value="GAA3223523.1"/>
    <property type="molecule type" value="Genomic_DNA"/>
</dbReference>
<evidence type="ECO:0000313" key="3">
    <source>
        <dbReference type="Proteomes" id="UP001501237"/>
    </source>
</evidence>
<evidence type="ECO:0000256" key="1">
    <source>
        <dbReference type="SAM" id="Phobius"/>
    </source>
</evidence>
<sequence>MIVEERSVEEIFRSGLIGDLPRWARWAALATALLALPSGIWRIGVALGLTLGHTDDGRRELVGDGAAGPASMIMISLLTECAALLALGLVQRWGRSVPGWVPLAGGRPVPRRGVLAAAWTGVAVTAAAGTPFAAWWALPHDGMTATGALVVGFAHLPLVFWAPLLAALTLDFQRRTRPDARKGERPPG</sequence>
<keyword evidence="3" id="KW-1185">Reference proteome</keyword>
<accession>A0ABP6QFD0</accession>
<protein>
    <submittedName>
        <fullName evidence="2">Uncharacterized protein</fullName>
    </submittedName>
</protein>
<name>A0ABP6QFD0_9ACTN</name>
<keyword evidence="1" id="KW-1133">Transmembrane helix</keyword>